<gene>
    <name evidence="3" type="ORF">OEG85_17065</name>
</gene>
<organism evidence="3 4">
    <name type="scientific">Xanthomonas hortorum</name>
    <dbReference type="NCBI Taxonomy" id="56454"/>
    <lineage>
        <taxon>Bacteria</taxon>
        <taxon>Pseudomonadati</taxon>
        <taxon>Pseudomonadota</taxon>
        <taxon>Gammaproteobacteria</taxon>
        <taxon>Lysobacterales</taxon>
        <taxon>Lysobacteraceae</taxon>
        <taxon>Xanthomonas</taxon>
    </lineage>
</organism>
<dbReference type="SUPFAM" id="SSF56601">
    <property type="entry name" value="beta-lactamase/transpeptidase-like"/>
    <property type="match status" value="1"/>
</dbReference>
<protein>
    <submittedName>
        <fullName evidence="3">Beta-lactamase family protein</fullName>
    </submittedName>
</protein>
<dbReference type="EMBL" id="CP107241">
    <property type="protein sequence ID" value="WAH63188.1"/>
    <property type="molecule type" value="Genomic_DNA"/>
</dbReference>
<accession>A0AA47EPY7</accession>
<dbReference type="AlphaFoldDB" id="A0AA47EPY7"/>
<dbReference type="PANTHER" id="PTHR46825:SF9">
    <property type="entry name" value="BETA-LACTAMASE-RELATED DOMAIN-CONTAINING PROTEIN"/>
    <property type="match status" value="1"/>
</dbReference>
<dbReference type="PANTHER" id="PTHR46825">
    <property type="entry name" value="D-ALANYL-D-ALANINE-CARBOXYPEPTIDASE/ENDOPEPTIDASE AMPH"/>
    <property type="match status" value="1"/>
</dbReference>
<dbReference type="InterPro" id="IPR012338">
    <property type="entry name" value="Beta-lactam/transpept-like"/>
</dbReference>
<feature type="chain" id="PRO_5041289545" evidence="1">
    <location>
        <begin position="24"/>
        <end position="559"/>
    </location>
</feature>
<evidence type="ECO:0000313" key="3">
    <source>
        <dbReference type="EMBL" id="WAH63188.1"/>
    </source>
</evidence>
<evidence type="ECO:0000313" key="4">
    <source>
        <dbReference type="Proteomes" id="UP001164737"/>
    </source>
</evidence>
<feature type="domain" description="Beta-lactamase-related" evidence="2">
    <location>
        <begin position="47"/>
        <end position="359"/>
    </location>
</feature>
<dbReference type="InterPro" id="IPR050491">
    <property type="entry name" value="AmpC-like"/>
</dbReference>
<name>A0AA47EPY7_9XANT</name>
<keyword evidence="1" id="KW-0732">Signal</keyword>
<feature type="signal peptide" evidence="1">
    <location>
        <begin position="1"/>
        <end position="23"/>
    </location>
</feature>
<dbReference type="RefSeq" id="WP_268212345.1">
    <property type="nucleotide sequence ID" value="NZ_CP107241.1"/>
</dbReference>
<dbReference type="Gene3D" id="3.40.710.10">
    <property type="entry name" value="DD-peptidase/beta-lactamase superfamily"/>
    <property type="match status" value="1"/>
</dbReference>
<dbReference type="Pfam" id="PF00144">
    <property type="entry name" value="Beta-lactamase"/>
    <property type="match status" value="1"/>
</dbReference>
<evidence type="ECO:0000259" key="2">
    <source>
        <dbReference type="Pfam" id="PF00144"/>
    </source>
</evidence>
<sequence>MHLHAVIATAFLAVAASAQIAQAERIDSVVASRHQQVDAILSKWKVGETPGCAVGISVNEVLDYAKGFGTADLSSATPITPGTVFHAASISKQFTAFSIGLLEERGKLSYDDSIRKYIPEFADYADAITISDLIHHTNGLREQGQLLNLAGWRDSDIYTESDVIWALTHQHGLNFEPGAEVVYSNAAYTLLGVVVQRVSGKTLRQFAQDEIFVPLGMTDTHFSDRYTEVVANRALSYVPNGSATWDFAPLTITHYGSTGLLTTVGDLLKWERNLIDGQVGGQTLIAKMRESGTLRDGTRINYGGGLRLDEYRGLKLISHDGADVGFRSDALLFPDQRLAIVALCNGATTEPASITRAIADIYLEPLNLPARLAPAVRMAPEAQSALAGTYWSPQTDELIRLDWKDNALRPAGASGLVPIGSDVFRPSDQPHEWMFHRPSSRVGDFRLVVRDFWPTTREFVKITEPLPAQSDLVALTGTYHSEETDMTYTVAFVDGRLRLSWPRGYDLSLDPVGGNRFSSSRGTITFVSNGKGRVEGLTLSNRRLRRMMAKRTDAGEDDT</sequence>
<evidence type="ECO:0000256" key="1">
    <source>
        <dbReference type="SAM" id="SignalP"/>
    </source>
</evidence>
<reference evidence="3" key="1">
    <citation type="submission" date="2022-10" db="EMBL/GenBank/DDBJ databases">
        <title>Complete genome sequence resource for Xanthomonas hortorum isolated from Greek Oregano.</title>
        <authorList>
            <person name="Gonzalez-Tobon J."/>
            <person name="Helmann T.C."/>
            <person name="Daughtrey M."/>
            <person name="Stodghill P.V."/>
            <person name="Filiatrault M.J."/>
        </authorList>
    </citation>
    <scope>NUCLEOTIDE SEQUENCE</scope>
    <source>
        <strain evidence="3">Oregano 108</strain>
    </source>
</reference>
<proteinExistence type="predicted"/>
<dbReference type="Proteomes" id="UP001164737">
    <property type="component" value="Chromosome"/>
</dbReference>
<dbReference type="InterPro" id="IPR001466">
    <property type="entry name" value="Beta-lactam-related"/>
</dbReference>